<dbReference type="InterPro" id="IPR005471">
    <property type="entry name" value="Tscrpt_reg_IclR_N"/>
</dbReference>
<dbReference type="InterPro" id="IPR050707">
    <property type="entry name" value="HTH_MetabolicPath_Reg"/>
</dbReference>
<dbReference type="Proteomes" id="UP000011513">
    <property type="component" value="Unassembled WGS sequence"/>
</dbReference>
<organism evidence="5 6">
    <name type="scientific">Halogeometricum pallidum JCM 14848</name>
    <dbReference type="NCBI Taxonomy" id="1227487"/>
    <lineage>
        <taxon>Archaea</taxon>
        <taxon>Methanobacteriati</taxon>
        <taxon>Methanobacteriota</taxon>
        <taxon>Stenosarchaea group</taxon>
        <taxon>Halobacteria</taxon>
        <taxon>Halobacteriales</taxon>
        <taxon>Haloferacaceae</taxon>
        <taxon>Halogeometricum</taxon>
    </lineage>
</organism>
<evidence type="ECO:0000256" key="2">
    <source>
        <dbReference type="ARBA" id="ARBA00023125"/>
    </source>
</evidence>
<dbReference type="GO" id="GO:0045892">
    <property type="term" value="P:negative regulation of DNA-templated transcription"/>
    <property type="evidence" value="ECO:0007669"/>
    <property type="project" value="TreeGrafter"/>
</dbReference>
<dbReference type="Pfam" id="PF01614">
    <property type="entry name" value="IclR_C"/>
    <property type="match status" value="1"/>
</dbReference>
<dbReference type="InterPro" id="IPR029016">
    <property type="entry name" value="GAF-like_dom_sf"/>
</dbReference>
<protein>
    <submittedName>
        <fullName evidence="5">ArcR family transcription regulator</fullName>
    </submittedName>
</protein>
<proteinExistence type="predicted"/>
<accession>M0CXZ5</accession>
<dbReference type="InterPro" id="IPR011991">
    <property type="entry name" value="ArsR-like_HTH"/>
</dbReference>
<dbReference type="Gene3D" id="3.30.450.40">
    <property type="match status" value="1"/>
</dbReference>
<dbReference type="PATRIC" id="fig|1227487.5.peg.3236"/>
<dbReference type="InterPro" id="IPR014757">
    <property type="entry name" value="Tscrpt_reg_IclR_C"/>
</dbReference>
<evidence type="ECO:0000313" key="5">
    <source>
        <dbReference type="EMBL" id="ELZ28080.1"/>
    </source>
</evidence>
<dbReference type="InParanoid" id="M0CXZ5"/>
<keyword evidence="6" id="KW-1185">Reference proteome</keyword>
<keyword evidence="2" id="KW-0238">DNA-binding</keyword>
<keyword evidence="3" id="KW-0804">Transcription</keyword>
<feature type="domain" description="IclR-ED" evidence="4">
    <location>
        <begin position="72"/>
        <end position="256"/>
    </location>
</feature>
<dbReference type="GO" id="GO:0003700">
    <property type="term" value="F:DNA-binding transcription factor activity"/>
    <property type="evidence" value="ECO:0007669"/>
    <property type="project" value="TreeGrafter"/>
</dbReference>
<evidence type="ECO:0000256" key="3">
    <source>
        <dbReference type="ARBA" id="ARBA00023163"/>
    </source>
</evidence>
<dbReference type="SUPFAM" id="SSF46785">
    <property type="entry name" value="Winged helix' DNA-binding domain"/>
    <property type="match status" value="1"/>
</dbReference>
<dbReference type="SUPFAM" id="SSF55781">
    <property type="entry name" value="GAF domain-like"/>
    <property type="match status" value="1"/>
</dbReference>
<dbReference type="EMBL" id="AOIV01000038">
    <property type="protein sequence ID" value="ELZ28080.1"/>
    <property type="molecule type" value="Genomic_DNA"/>
</dbReference>
<comment type="caution">
    <text evidence="5">The sequence shown here is derived from an EMBL/GenBank/DDBJ whole genome shotgun (WGS) entry which is preliminary data.</text>
</comment>
<dbReference type="Gene3D" id="1.10.10.10">
    <property type="entry name" value="Winged helix-like DNA-binding domain superfamily/Winged helix DNA-binding domain"/>
    <property type="match status" value="1"/>
</dbReference>
<evidence type="ECO:0000313" key="6">
    <source>
        <dbReference type="Proteomes" id="UP000011513"/>
    </source>
</evidence>
<dbReference type="Pfam" id="PF09339">
    <property type="entry name" value="HTH_IclR"/>
    <property type="match status" value="1"/>
</dbReference>
<dbReference type="AlphaFoldDB" id="M0CXZ5"/>
<dbReference type="PANTHER" id="PTHR30136:SF35">
    <property type="entry name" value="HTH-TYPE TRANSCRIPTIONAL REGULATOR RV1719"/>
    <property type="match status" value="1"/>
</dbReference>
<dbReference type="SMART" id="SM00346">
    <property type="entry name" value="HTH_ICLR"/>
    <property type="match status" value="1"/>
</dbReference>
<sequence>MSTPTEETGRRIRGVKIAFSIVDLLQDENKQTLTDISNELGHSKSTVHSHLKTLVDEEILVSEADGYRLSLRILDMAKHVRDQVGNYDVIEKEVNELAAETGEIAHFGIEEYGRVSYLCKARGSRAVETASRVGTQQPMYSTSLGKTILAHLPGERQAEIVEQCSFEQHTPNTPSNPDELYAELEATLERGYGIDDEENIQGLRCVAAPVKSEQSVLGAISISGPTSRFTENRLHGELSEHVCRAANVVELNTKFS</sequence>
<dbReference type="GO" id="GO:0003677">
    <property type="term" value="F:DNA binding"/>
    <property type="evidence" value="ECO:0007669"/>
    <property type="project" value="UniProtKB-KW"/>
</dbReference>
<dbReference type="CDD" id="cd00090">
    <property type="entry name" value="HTH_ARSR"/>
    <property type="match status" value="1"/>
</dbReference>
<dbReference type="PANTHER" id="PTHR30136">
    <property type="entry name" value="HELIX-TURN-HELIX TRANSCRIPTIONAL REGULATOR, ICLR FAMILY"/>
    <property type="match status" value="1"/>
</dbReference>
<reference evidence="5 6" key="1">
    <citation type="journal article" date="2014" name="PLoS Genet.">
        <title>Phylogenetically driven sequencing of extremely halophilic archaea reveals strategies for static and dynamic osmo-response.</title>
        <authorList>
            <person name="Becker E.A."/>
            <person name="Seitzer P.M."/>
            <person name="Tritt A."/>
            <person name="Larsen D."/>
            <person name="Krusor M."/>
            <person name="Yao A.I."/>
            <person name="Wu D."/>
            <person name="Madern D."/>
            <person name="Eisen J.A."/>
            <person name="Darling A.E."/>
            <person name="Facciotti M.T."/>
        </authorList>
    </citation>
    <scope>NUCLEOTIDE SEQUENCE [LARGE SCALE GENOMIC DNA]</scope>
    <source>
        <strain evidence="5 6">JCM 14848</strain>
    </source>
</reference>
<dbReference type="InterPro" id="IPR036390">
    <property type="entry name" value="WH_DNA-bd_sf"/>
</dbReference>
<evidence type="ECO:0000256" key="1">
    <source>
        <dbReference type="ARBA" id="ARBA00023015"/>
    </source>
</evidence>
<dbReference type="InterPro" id="IPR036388">
    <property type="entry name" value="WH-like_DNA-bd_sf"/>
</dbReference>
<dbReference type="OrthoDB" id="14763at2157"/>
<keyword evidence="1" id="KW-0805">Transcription regulation</keyword>
<evidence type="ECO:0000259" key="4">
    <source>
        <dbReference type="PROSITE" id="PS51078"/>
    </source>
</evidence>
<dbReference type="PROSITE" id="PS51078">
    <property type="entry name" value="ICLR_ED"/>
    <property type="match status" value="1"/>
</dbReference>
<dbReference type="eggNOG" id="arCOG02798">
    <property type="taxonomic scope" value="Archaea"/>
</dbReference>
<name>M0CXZ5_HALPD</name>
<dbReference type="RefSeq" id="WP_008388644.1">
    <property type="nucleotide sequence ID" value="NZ_AOIV01000038.1"/>
</dbReference>
<gene>
    <name evidence="5" type="ORF">C474_16304</name>
</gene>